<dbReference type="SMART" id="SM01103">
    <property type="entry name" value="CRS1_YhbY"/>
    <property type="match status" value="1"/>
</dbReference>
<dbReference type="InterPro" id="IPR001890">
    <property type="entry name" value="RNA-binding_CRM"/>
</dbReference>
<keyword evidence="1 2" id="KW-0694">RNA-binding</keyword>
<dbReference type="OrthoDB" id="30785at2157"/>
<reference evidence="4 5" key="2">
    <citation type="journal article" date="2011" name="Stand. Genomic Sci.">
        <title>Complete genome sequence of Desulfurococcus mucosus type strain (O7/1).</title>
        <authorList>
            <person name="Wirth R."/>
            <person name="Chertkov O."/>
            <person name="Held B."/>
            <person name="Lapidus A."/>
            <person name="Nolan M."/>
            <person name="Lucas S."/>
            <person name="Hammon N."/>
            <person name="Deshpande S."/>
            <person name="Cheng J.F."/>
            <person name="Tapia R."/>
            <person name="Han C."/>
            <person name="Goodwin L."/>
            <person name="Pitluck S."/>
            <person name="Liolios K."/>
            <person name="Ioanna P."/>
            <person name="Ivanova N."/>
            <person name="Mavromatis K."/>
            <person name="Mikhailova N."/>
            <person name="Pati A."/>
            <person name="Chen A."/>
            <person name="Palaniappan K."/>
            <person name="Land M."/>
            <person name="Hauser L."/>
            <person name="Chang Y.J."/>
            <person name="Jeffries C.D."/>
            <person name="Bilek Y."/>
            <person name="Hader T."/>
            <person name="Rohde M."/>
            <person name="Spring S."/>
            <person name="Sikorski J."/>
            <person name="Goker M."/>
            <person name="Woyke T."/>
            <person name="Bristow J."/>
            <person name="Eisen J.A."/>
            <person name="Markowitz V."/>
            <person name="Hugenholtz P."/>
            <person name="Kyrpides N.C."/>
            <person name="Klenk H.P."/>
        </authorList>
    </citation>
    <scope>NUCLEOTIDE SEQUENCE [LARGE SCALE GENOMIC DNA]</scope>
    <source>
        <strain evidence="5">ATCC 35584 / DSM 2162 / JCM 9187 / O7/1</strain>
    </source>
</reference>
<feature type="domain" description="CRM" evidence="3">
    <location>
        <begin position="5"/>
        <end position="105"/>
    </location>
</feature>
<reference evidence="5" key="1">
    <citation type="submission" date="2010-11" db="EMBL/GenBank/DDBJ databases">
        <title>The complete genome of Desulfurococcus mucosus DSM 2162.</title>
        <authorList>
            <consortium name="US DOE Joint Genome Institute (JGI-PGF)"/>
            <person name="Lucas S."/>
            <person name="Copeland A."/>
            <person name="Lapidus A."/>
            <person name="Bruce D."/>
            <person name="Goodwin L."/>
            <person name="Pitluck S."/>
            <person name="Kyrpides N."/>
            <person name="Mavromatis K."/>
            <person name="Pagani I."/>
            <person name="Ivanova N."/>
            <person name="Ovchinnikova G."/>
            <person name="Chertkov O."/>
            <person name="Held B."/>
            <person name="Brettin T."/>
            <person name="Detter J.C."/>
            <person name="Tapia R."/>
            <person name="Han C."/>
            <person name="Land M."/>
            <person name="Hauser L."/>
            <person name="Markowitz V."/>
            <person name="Cheng J.-F."/>
            <person name="Hugenholtz P."/>
            <person name="Woyke T."/>
            <person name="Wu D."/>
            <person name="Wirth R."/>
            <person name="Bilek Y."/>
            <person name="Hader T."/>
            <person name="Klenk H.-P."/>
            <person name="Eisen J.A."/>
        </authorList>
    </citation>
    <scope>NUCLEOTIDE SEQUENCE [LARGE SCALE GENOMIC DNA]</scope>
    <source>
        <strain evidence="5">ATCC 35584 / DSM 2162 / JCM 9187 / O7/1</strain>
    </source>
</reference>
<dbReference type="AlphaFoldDB" id="E8RAB7"/>
<dbReference type="Gene3D" id="3.30.110.60">
    <property type="entry name" value="YhbY-like"/>
    <property type="match status" value="1"/>
</dbReference>
<dbReference type="GO" id="GO:0003723">
    <property type="term" value="F:RNA binding"/>
    <property type="evidence" value="ECO:0007669"/>
    <property type="project" value="UniProtKB-UniRule"/>
</dbReference>
<dbReference type="RefSeq" id="WP_013562645.1">
    <property type="nucleotide sequence ID" value="NC_014961.1"/>
</dbReference>
<evidence type="ECO:0000313" key="5">
    <source>
        <dbReference type="Proteomes" id="UP000001068"/>
    </source>
</evidence>
<evidence type="ECO:0000259" key="3">
    <source>
        <dbReference type="PROSITE" id="PS51295"/>
    </source>
</evidence>
<proteinExistence type="predicted"/>
<sequence>MRVDEEVHDKGIRERIKARIAGKTDLQLGKNGLTQGFIDEVKLRLEKHGVVKIRVLKSFRSNYTGDLEELAERIAGLSGGRVYEVRGFTITLVATPRREGEGRPG</sequence>
<keyword evidence="5" id="KW-1185">Reference proteome</keyword>
<dbReference type="HOGENOM" id="CLU_095994_3_1_2"/>
<dbReference type="STRING" id="765177.Desmu_1121"/>
<dbReference type="PROSITE" id="PS51295">
    <property type="entry name" value="CRM"/>
    <property type="match status" value="1"/>
</dbReference>
<evidence type="ECO:0000313" key="4">
    <source>
        <dbReference type="EMBL" id="ADV65423.1"/>
    </source>
</evidence>
<gene>
    <name evidence="4" type="ordered locus">Desmu_1121</name>
</gene>
<accession>E8RAB7</accession>
<dbReference type="eggNOG" id="arCOG01346">
    <property type="taxonomic scope" value="Archaea"/>
</dbReference>
<organism evidence="4 5">
    <name type="scientific">Desulfurococcus mucosus (strain ATCC 35584 / DSM 2162 / JCM 9187 / O7/1)</name>
    <dbReference type="NCBI Taxonomy" id="765177"/>
    <lineage>
        <taxon>Archaea</taxon>
        <taxon>Thermoproteota</taxon>
        <taxon>Thermoprotei</taxon>
        <taxon>Desulfurococcales</taxon>
        <taxon>Desulfurococcaceae</taxon>
        <taxon>Desulfurococcus</taxon>
    </lineage>
</organism>
<dbReference type="InterPro" id="IPR035920">
    <property type="entry name" value="YhbY-like_sf"/>
</dbReference>
<dbReference type="SUPFAM" id="SSF75471">
    <property type="entry name" value="YhbY-like"/>
    <property type="match status" value="1"/>
</dbReference>
<dbReference type="EMBL" id="CP002363">
    <property type="protein sequence ID" value="ADV65423.1"/>
    <property type="molecule type" value="Genomic_DNA"/>
</dbReference>
<protein>
    <recommendedName>
        <fullName evidence="3">CRM domain-containing protein</fullName>
    </recommendedName>
</protein>
<dbReference type="KEGG" id="dmu:Desmu_1121"/>
<dbReference type="Pfam" id="PF01985">
    <property type="entry name" value="CRS1_YhbY"/>
    <property type="match status" value="1"/>
</dbReference>
<name>E8RAB7_DESM0</name>
<evidence type="ECO:0000256" key="1">
    <source>
        <dbReference type="ARBA" id="ARBA00022884"/>
    </source>
</evidence>
<dbReference type="GeneID" id="10153832"/>
<evidence type="ECO:0000256" key="2">
    <source>
        <dbReference type="PROSITE-ProRule" id="PRU00626"/>
    </source>
</evidence>
<dbReference type="Proteomes" id="UP000001068">
    <property type="component" value="Chromosome"/>
</dbReference>